<keyword evidence="3" id="KW-0812">Transmembrane</keyword>
<organism evidence="4">
    <name type="scientific">Darwinula stevensoni</name>
    <dbReference type="NCBI Taxonomy" id="69355"/>
    <lineage>
        <taxon>Eukaryota</taxon>
        <taxon>Metazoa</taxon>
        <taxon>Ecdysozoa</taxon>
        <taxon>Arthropoda</taxon>
        <taxon>Crustacea</taxon>
        <taxon>Oligostraca</taxon>
        <taxon>Ostracoda</taxon>
        <taxon>Podocopa</taxon>
        <taxon>Podocopida</taxon>
        <taxon>Darwinulocopina</taxon>
        <taxon>Darwinuloidea</taxon>
        <taxon>Darwinulidae</taxon>
        <taxon>Darwinula</taxon>
    </lineage>
</organism>
<feature type="region of interest" description="Disordered" evidence="2">
    <location>
        <begin position="116"/>
        <end position="136"/>
    </location>
</feature>
<dbReference type="EMBL" id="LR904811">
    <property type="protein sequence ID" value="CAD7253110.1"/>
    <property type="molecule type" value="Genomic_DNA"/>
</dbReference>
<dbReference type="PANTHER" id="PTHR19444">
    <property type="entry name" value="UNC-93 RELATED"/>
    <property type="match status" value="1"/>
</dbReference>
<dbReference type="GO" id="GO:0043266">
    <property type="term" value="P:regulation of potassium ion transport"/>
    <property type="evidence" value="ECO:0007669"/>
    <property type="project" value="TreeGrafter"/>
</dbReference>
<keyword evidence="3" id="KW-1133">Transmembrane helix</keyword>
<dbReference type="InterPro" id="IPR036259">
    <property type="entry name" value="MFS_trans_sf"/>
</dbReference>
<feature type="transmembrane region" description="Helical" evidence="3">
    <location>
        <begin position="154"/>
        <end position="174"/>
    </location>
</feature>
<evidence type="ECO:0000256" key="2">
    <source>
        <dbReference type="SAM" id="MobiDB-lite"/>
    </source>
</evidence>
<dbReference type="GO" id="GO:0006937">
    <property type="term" value="P:regulation of muscle contraction"/>
    <property type="evidence" value="ECO:0007669"/>
    <property type="project" value="TreeGrafter"/>
</dbReference>
<dbReference type="GO" id="GO:0055120">
    <property type="term" value="C:striated muscle dense body"/>
    <property type="evidence" value="ECO:0007669"/>
    <property type="project" value="TreeGrafter"/>
</dbReference>
<dbReference type="EMBL" id="CAJPEV010005294">
    <property type="protein sequence ID" value="CAG0902991.1"/>
    <property type="molecule type" value="Genomic_DNA"/>
</dbReference>
<dbReference type="GO" id="GO:0005886">
    <property type="term" value="C:plasma membrane"/>
    <property type="evidence" value="ECO:0007669"/>
    <property type="project" value="TreeGrafter"/>
</dbReference>
<reference evidence="4" key="1">
    <citation type="submission" date="2020-11" db="EMBL/GenBank/DDBJ databases">
        <authorList>
            <person name="Tran Van P."/>
        </authorList>
    </citation>
    <scope>NUCLEOTIDE SEQUENCE</scope>
</reference>
<evidence type="ECO:0000256" key="1">
    <source>
        <dbReference type="ARBA" id="ARBA00009172"/>
    </source>
</evidence>
<gene>
    <name evidence="4" type="ORF">DSTB1V02_LOCUS12860</name>
</gene>
<feature type="transmembrane region" description="Helical" evidence="3">
    <location>
        <begin position="237"/>
        <end position="258"/>
    </location>
</feature>
<keyword evidence="5" id="KW-1185">Reference proteome</keyword>
<evidence type="ECO:0000313" key="5">
    <source>
        <dbReference type="Proteomes" id="UP000677054"/>
    </source>
</evidence>
<name>A0A7R9FS83_9CRUS</name>
<keyword evidence="3" id="KW-0472">Membrane</keyword>
<dbReference type="SUPFAM" id="SSF103473">
    <property type="entry name" value="MFS general substrate transporter"/>
    <property type="match status" value="2"/>
</dbReference>
<dbReference type="Proteomes" id="UP000677054">
    <property type="component" value="Unassembled WGS sequence"/>
</dbReference>
<evidence type="ECO:0000256" key="3">
    <source>
        <dbReference type="SAM" id="Phobius"/>
    </source>
</evidence>
<feature type="transmembrane region" description="Helical" evidence="3">
    <location>
        <begin position="360"/>
        <end position="381"/>
    </location>
</feature>
<dbReference type="AlphaFoldDB" id="A0A7R9FS83"/>
<feature type="transmembrane region" description="Helical" evidence="3">
    <location>
        <begin position="558"/>
        <end position="579"/>
    </location>
</feature>
<feature type="transmembrane region" description="Helical" evidence="3">
    <location>
        <begin position="622"/>
        <end position="643"/>
    </location>
</feature>
<evidence type="ECO:0000313" key="4">
    <source>
        <dbReference type="EMBL" id="CAD7253110.1"/>
    </source>
</evidence>
<feature type="transmembrane region" description="Helical" evidence="3">
    <location>
        <begin position="649"/>
        <end position="666"/>
    </location>
</feature>
<feature type="transmembrane region" description="Helical" evidence="3">
    <location>
        <begin position="215"/>
        <end position="231"/>
    </location>
</feature>
<feature type="transmembrane region" description="Helical" evidence="3">
    <location>
        <begin position="585"/>
        <end position="610"/>
    </location>
</feature>
<protein>
    <submittedName>
        <fullName evidence="4">Uncharacterized protein</fullName>
    </submittedName>
</protein>
<dbReference type="PANTHER" id="PTHR19444:SF11">
    <property type="entry name" value="UNC93-LIKE PROTEIN"/>
    <property type="match status" value="1"/>
</dbReference>
<proteinExistence type="inferred from homology"/>
<dbReference type="GO" id="GO:0015459">
    <property type="term" value="F:potassium channel regulator activity"/>
    <property type="evidence" value="ECO:0007669"/>
    <property type="project" value="TreeGrafter"/>
</dbReference>
<accession>A0A7R9FS83</accession>
<dbReference type="InterPro" id="IPR051951">
    <property type="entry name" value="UNC-93_regulatory"/>
</dbReference>
<sequence length="679" mass="74333">MMAFRELIKSISDPTRVEGNVLAGSHKADRNFSTRPILLSEVFSWFHVRIDLVVECVSLEEAARRKKSERGFEYRCRLVERVCRDATLRRSNGIDSFQCQSRHRDLVQSPMYRWRETTTSGSSLDDCEEGSEEGRPLSSHFGPIYTRPALTGNLVLLCISFTLVRSGFFCWLGFHTSLVPDDESRSWAPILLYGTAAIGNLFNGPVLEKMNPKQTSVAGSLVLAVAFFSYYPSVSPIVASVTAPVMGLALGISAFGQIDLVVTVGHKLAACSRPGTRANAVLNRVVSIFHVCSSSSHIWGNAILSLIFILAHPFVQTSKEQLPSIKGLCGSHHCFPDSLVPDRGQRNVSSGLPEGPESPWTAVVGVSATLALMGSGAGVLLKELKGATVQDPKGRNPLQRHLLDLRESMNDLTVLLTLPLAFFSGLEFAVYVTDYTRVRTVYLYFPGKQAGPPGLRGDRTVSSDEADVCFVRTSRRSDWKSRFDETIETTRSRTGFAMQETLYALSFATRNREAKLLRWYVTCALGYEYVGLVMTSYGIPHVIGCYVTSLLTRGGRRLAVLWGSTAFQAGVFLALRLWSPNRDDLALYYVVAGVWGISAGIRATLSHSFLFSVHGDGWKSPFAVHGACVYAGSAVGLLLYHTLCLPGKLWALGVAMIPAITAHAWAEIGSSKSHPTASL</sequence>
<feature type="transmembrane region" description="Helical" evidence="3">
    <location>
        <begin position="186"/>
        <end position="203"/>
    </location>
</feature>
<dbReference type="OrthoDB" id="78663at2759"/>
<comment type="similarity">
    <text evidence="1">Belongs to the unc-93 family.</text>
</comment>